<dbReference type="AlphaFoldDB" id="A0A2T0ACV9"/>
<feature type="compositionally biased region" description="Polar residues" evidence="1">
    <location>
        <begin position="322"/>
        <end position="331"/>
    </location>
</feature>
<feature type="region of interest" description="Disordered" evidence="1">
    <location>
        <begin position="1"/>
        <end position="65"/>
    </location>
</feature>
<dbReference type="InterPro" id="IPR001810">
    <property type="entry name" value="F-box_dom"/>
</dbReference>
<proteinExistence type="predicted"/>
<reference evidence="3 4" key="1">
    <citation type="journal article" date="2018" name="Elife">
        <title>Functional genomics of lipid metabolism in the oleaginous yeast Rhodosporidium toruloides.</title>
        <authorList>
            <person name="Coradetti S.T."/>
            <person name="Pinel D."/>
            <person name="Geiselman G."/>
            <person name="Ito M."/>
            <person name="Mondo S."/>
            <person name="Reilly M.C."/>
            <person name="Cheng Y.F."/>
            <person name="Bauer S."/>
            <person name="Grigoriev I."/>
            <person name="Gladden J.M."/>
            <person name="Simmons B.A."/>
            <person name="Brem R."/>
            <person name="Arkin A.P."/>
            <person name="Skerker J.M."/>
        </authorList>
    </citation>
    <scope>NUCLEOTIDE SEQUENCE [LARGE SCALE GENOMIC DNA]</scope>
    <source>
        <strain evidence="3 4">NBRC 0880</strain>
    </source>
</reference>
<evidence type="ECO:0000256" key="1">
    <source>
        <dbReference type="SAM" id="MobiDB-lite"/>
    </source>
</evidence>
<sequence>MSARTRLPRQAAQAAKYTFDEPSDDEPEDPLGATSSDEDARPAKKRKKGKAKAAGRKARLAAQEDEEEDEGRYIHVWIREPSPEKVEYEVKGVDFSKVLPVEVTVEILSSFHPKTLYSLSFLSKTFHAIITSASFRPILRRAFLFREKEFNPAHTLRAFFGFSDSDSDSEDEGVLQTQLPKVGAEEVEPYRLAMLLYEPSCQICRQTEGSTYDPHLLLRVCSACRRRNFKLISDVRKSDEIDYLHPSTLDAVITTARSVESPGSNGRERALYVPHLEAVSERLDELAHKGDDKKSTLPTGSSATSASQASDAMTTARRSTKRQAAQGSTSMRIQAFVRERKNMQKEGDDLAAWIRKYSTQLTRWLRAEQKQGRKAAERAIGLRWQNILNHIEEEGVFDYPPSDVWLEHRLKAHPLVKRTDSLIDEGVSSSPSGRTSSLMLS</sequence>
<accession>A0A2T0ACV9</accession>
<protein>
    <recommendedName>
        <fullName evidence="2">F-box domain-containing protein</fullName>
    </recommendedName>
</protein>
<evidence type="ECO:0000313" key="4">
    <source>
        <dbReference type="Proteomes" id="UP000239560"/>
    </source>
</evidence>
<dbReference type="EMBL" id="LCTV02000003">
    <property type="protein sequence ID" value="PRQ75842.1"/>
    <property type="molecule type" value="Genomic_DNA"/>
</dbReference>
<dbReference type="SUPFAM" id="SSF81383">
    <property type="entry name" value="F-box domain"/>
    <property type="match status" value="1"/>
</dbReference>
<dbReference type="Proteomes" id="UP000239560">
    <property type="component" value="Unassembled WGS sequence"/>
</dbReference>
<feature type="domain" description="F-box" evidence="2">
    <location>
        <begin position="99"/>
        <end position="135"/>
    </location>
</feature>
<dbReference type="InterPro" id="IPR036047">
    <property type="entry name" value="F-box-like_dom_sf"/>
</dbReference>
<gene>
    <name evidence="3" type="ORF">AAT19DRAFT_12864</name>
</gene>
<organism evidence="3 4">
    <name type="scientific">Rhodotorula toruloides</name>
    <name type="common">Yeast</name>
    <name type="synonym">Rhodosporidium toruloides</name>
    <dbReference type="NCBI Taxonomy" id="5286"/>
    <lineage>
        <taxon>Eukaryota</taxon>
        <taxon>Fungi</taxon>
        <taxon>Dikarya</taxon>
        <taxon>Basidiomycota</taxon>
        <taxon>Pucciniomycotina</taxon>
        <taxon>Microbotryomycetes</taxon>
        <taxon>Sporidiobolales</taxon>
        <taxon>Sporidiobolaceae</taxon>
        <taxon>Rhodotorula</taxon>
    </lineage>
</organism>
<feature type="compositionally biased region" description="Basic residues" evidence="1">
    <location>
        <begin position="43"/>
        <end position="59"/>
    </location>
</feature>
<dbReference type="Pfam" id="PF00646">
    <property type="entry name" value="F-box"/>
    <property type="match status" value="1"/>
</dbReference>
<comment type="caution">
    <text evidence="3">The sequence shown here is derived from an EMBL/GenBank/DDBJ whole genome shotgun (WGS) entry which is preliminary data.</text>
</comment>
<name>A0A2T0ACV9_RHOTO</name>
<feature type="compositionally biased region" description="Low complexity" evidence="1">
    <location>
        <begin position="299"/>
        <end position="316"/>
    </location>
</feature>
<dbReference type="OrthoDB" id="2322499at2759"/>
<evidence type="ECO:0000259" key="2">
    <source>
        <dbReference type="Pfam" id="PF00646"/>
    </source>
</evidence>
<evidence type="ECO:0000313" key="3">
    <source>
        <dbReference type="EMBL" id="PRQ75842.1"/>
    </source>
</evidence>
<feature type="region of interest" description="Disordered" evidence="1">
    <location>
        <begin position="287"/>
        <end position="331"/>
    </location>
</feature>